<dbReference type="GO" id="GO:0045735">
    <property type="term" value="F:nutrient reservoir activity"/>
    <property type="evidence" value="ECO:0007669"/>
    <property type="project" value="UniProtKB-KW"/>
</dbReference>
<keyword evidence="2" id="KW-0732">Signal</keyword>
<dbReference type="Pfam" id="PF00372">
    <property type="entry name" value="Hemocyanin_M"/>
    <property type="match status" value="2"/>
</dbReference>
<dbReference type="PROSITE" id="PS00210">
    <property type="entry name" value="HEMOCYANIN_2"/>
    <property type="match status" value="1"/>
</dbReference>
<dbReference type="PRINTS" id="PR00187">
    <property type="entry name" value="HAEMOCYANIN"/>
</dbReference>
<feature type="domain" description="Hemocyanin middle" evidence="3">
    <location>
        <begin position="358"/>
        <end position="594"/>
    </location>
</feature>
<dbReference type="Pfam" id="PF03722">
    <property type="entry name" value="Hemocyanin_N"/>
    <property type="match status" value="1"/>
</dbReference>
<dbReference type="AlphaFoldDB" id="A0A0L7RDU4"/>
<name>A0A0L7RDU4_9HYME</name>
<sequence length="1075" mass="127534">MLKLALLLALGAICAVEGAKLTGTRTADMDFLHKQKKIYDLLLYVRQNDLIDAEWYDIGRNYNMESNMDMYKDKDVVQKFLWWYKQGMFMSRSAIFTPYNDELLYEMRMLFEVMYNAKDFQTFYKTASWARIYMNDGMFTSAFTVAVFSRNDCKNIRLPAIYEIYPNLFFDSRVIQEAQYLKMSRGSGGAAGMGNVETYMISTNYSGRYMSSNDAEYKLDYFMEDIGLNTYYYYMRQMFPFWLSSSKYNIPKELRGQLYYFLHQQLMARYSLERMSNDLDEIEEFDWNKPIYPGYYSTLMYPNGIPLPQRNRHSWIPYYKYKYLKVSVKCIPQSVQKLTRRLPLWSPVVVSSGGAAGMGNVETYMISTNYSGRYMSSNDAEYKLDYFMEDIGLNTYYYYMRQMFPFWLSSSKYNIPKELRGQLYYFLHQQLMARYSLERMSNDLDEIEEFDWNKPIYPGYYSTLMYPNGIPLPQRNRHSWIPYYKYKYLKEINALEMRIMDAIDSGYMIDERRKKIDIYTPEGFNMLGNVIEGNGDSCNSRFYGMYDALARDILGFNFDYQNKNNMIPSALQCYCTSMRDPAFYMLYNRIMGYFLRYKKLQPQYTESELQLPGVKFESVNIDKLYTYFDSCDTLINNAITVENMKSGMSLRLKARRTCLNYQPFSYKMAINSDKDMQGMLRIYLGPAFDNVKQDMVYLQKYYNYFVEMDRFVVTLRPGSNNIERHSSESIFTMPDMMPSDMLYERMNKAISGSEPLMYPEGMFGLSERLTLPRGKPEGMKFKMFFFLSPLEENNMKIYELPMLGKVMFDDKPFGFPLDRPIYKKLQPQYTESELQLPGVKFESVNIDKLYTYFDSCDTLINNAITVENMKSGMSLRLKARRTCLNYQPFSYKMAINSDKDMQGMLRIYLGPAFDNVKQDMVYLQKYYNYFVEMDRFVVTLRPGSNNIERHSSESIFTMPDMMPSDMLYERMNKAISGSEPLMYPEGMFGLSERLTLPRGKPEGMKFKMFFFLSPLEENNMKIYELPMLGKVMFDDKPFGFPLDRPMWAWNYTIPNMYFKDVLIYNRENEKERMSY</sequence>
<reference evidence="6 7" key="1">
    <citation type="submission" date="2015-07" db="EMBL/GenBank/DDBJ databases">
        <title>The genome of Habropoda laboriosa.</title>
        <authorList>
            <person name="Pan H."/>
            <person name="Kapheim K."/>
        </authorList>
    </citation>
    <scope>NUCLEOTIDE SEQUENCE [LARGE SCALE GENOMIC DNA]</scope>
    <source>
        <strain evidence="6">0110345459</strain>
    </source>
</reference>
<dbReference type="PANTHER" id="PTHR11511:SF5">
    <property type="entry name" value="FAT-BODY PROTEIN 1-RELATED"/>
    <property type="match status" value="1"/>
</dbReference>
<evidence type="ECO:0000259" key="4">
    <source>
        <dbReference type="Pfam" id="PF03722"/>
    </source>
</evidence>
<dbReference type="PANTHER" id="PTHR11511">
    <property type="entry name" value="LARVAL STORAGE PROTEIN/PHENOLOXIDASE"/>
    <property type="match status" value="1"/>
</dbReference>
<feature type="domain" description="Hemocyanin C-terminal" evidence="5">
    <location>
        <begin position="828"/>
        <end position="1064"/>
    </location>
</feature>
<dbReference type="Gene3D" id="1.20.1370.10">
    <property type="entry name" value="Hemocyanin, N-terminal domain"/>
    <property type="match status" value="1"/>
</dbReference>
<feature type="domain" description="Hemocyanin N-terminal" evidence="4">
    <location>
        <begin position="31"/>
        <end position="155"/>
    </location>
</feature>
<gene>
    <name evidence="6" type="ORF">WH47_07608</name>
</gene>
<dbReference type="InterPro" id="IPR037020">
    <property type="entry name" value="Hemocyanin_C_sf"/>
</dbReference>
<dbReference type="SUPFAM" id="SSF81296">
    <property type="entry name" value="E set domains"/>
    <property type="match status" value="2"/>
</dbReference>
<feature type="signal peptide" evidence="2">
    <location>
        <begin position="1"/>
        <end position="18"/>
    </location>
</feature>
<protein>
    <submittedName>
        <fullName evidence="6">Arylphorin subunit alpha</fullName>
    </submittedName>
</protein>
<dbReference type="Pfam" id="PF03723">
    <property type="entry name" value="Hemocyanin_C"/>
    <property type="match status" value="2"/>
</dbReference>
<organism evidence="6 7">
    <name type="scientific">Habropoda laboriosa</name>
    <dbReference type="NCBI Taxonomy" id="597456"/>
    <lineage>
        <taxon>Eukaryota</taxon>
        <taxon>Metazoa</taxon>
        <taxon>Ecdysozoa</taxon>
        <taxon>Arthropoda</taxon>
        <taxon>Hexapoda</taxon>
        <taxon>Insecta</taxon>
        <taxon>Pterygota</taxon>
        <taxon>Neoptera</taxon>
        <taxon>Endopterygota</taxon>
        <taxon>Hymenoptera</taxon>
        <taxon>Apocrita</taxon>
        <taxon>Aculeata</taxon>
        <taxon>Apoidea</taxon>
        <taxon>Anthophila</taxon>
        <taxon>Apidae</taxon>
        <taxon>Habropoda</taxon>
    </lineage>
</organism>
<evidence type="ECO:0000256" key="1">
    <source>
        <dbReference type="ARBA" id="ARBA00022761"/>
    </source>
</evidence>
<accession>A0A0L7RDU4</accession>
<evidence type="ECO:0000259" key="5">
    <source>
        <dbReference type="Pfam" id="PF03723"/>
    </source>
</evidence>
<feature type="domain" description="Hemocyanin C-terminal" evidence="5">
    <location>
        <begin position="603"/>
        <end position="823"/>
    </location>
</feature>
<dbReference type="EMBL" id="KQ414612">
    <property type="protein sequence ID" value="KOC69157.1"/>
    <property type="molecule type" value="Genomic_DNA"/>
</dbReference>
<dbReference type="InterPro" id="IPR036697">
    <property type="entry name" value="Hemocyanin_N_sf"/>
</dbReference>
<dbReference type="InterPro" id="IPR014756">
    <property type="entry name" value="Ig_E-set"/>
</dbReference>
<evidence type="ECO:0000256" key="2">
    <source>
        <dbReference type="SAM" id="SignalP"/>
    </source>
</evidence>
<dbReference type="SUPFAM" id="SSF48056">
    <property type="entry name" value="Di-copper centre-containing domain"/>
    <property type="match status" value="2"/>
</dbReference>
<dbReference type="InterPro" id="IPR008922">
    <property type="entry name" value="Di-copper_centre_dom_sf"/>
</dbReference>
<evidence type="ECO:0000313" key="6">
    <source>
        <dbReference type="EMBL" id="KOC69157.1"/>
    </source>
</evidence>
<evidence type="ECO:0000313" key="7">
    <source>
        <dbReference type="Proteomes" id="UP000053825"/>
    </source>
</evidence>
<dbReference type="STRING" id="597456.A0A0L7RDU4"/>
<dbReference type="InterPro" id="IPR005204">
    <property type="entry name" value="Hemocyanin_N"/>
</dbReference>
<keyword evidence="7" id="KW-1185">Reference proteome</keyword>
<dbReference type="InterPro" id="IPR000896">
    <property type="entry name" value="Hemocyanin/hexamerin_mid_dom"/>
</dbReference>
<dbReference type="InterPro" id="IPR005203">
    <property type="entry name" value="Hemocyanin_C"/>
</dbReference>
<keyword evidence="1" id="KW-0758">Storage protein</keyword>
<dbReference type="Gene3D" id="2.60.40.1520">
    <property type="entry name" value="Hemocyanin, C-terminal domain"/>
    <property type="match status" value="2"/>
</dbReference>
<dbReference type="GO" id="GO:0005615">
    <property type="term" value="C:extracellular space"/>
    <property type="evidence" value="ECO:0007669"/>
    <property type="project" value="UniProtKB-ARBA"/>
</dbReference>
<dbReference type="InterPro" id="IPR013788">
    <property type="entry name" value="Hemocyanin/hexamerin"/>
</dbReference>
<feature type="chain" id="PRO_5005575216" evidence="2">
    <location>
        <begin position="19"/>
        <end position="1075"/>
    </location>
</feature>
<evidence type="ECO:0000259" key="3">
    <source>
        <dbReference type="Pfam" id="PF00372"/>
    </source>
</evidence>
<dbReference type="Proteomes" id="UP000053825">
    <property type="component" value="Unassembled WGS sequence"/>
</dbReference>
<dbReference type="OrthoDB" id="8119704at2759"/>
<feature type="domain" description="Hemocyanin middle" evidence="3">
    <location>
        <begin position="160"/>
        <end position="325"/>
    </location>
</feature>
<dbReference type="SUPFAM" id="SSF48050">
    <property type="entry name" value="Hemocyanin, N-terminal domain"/>
    <property type="match status" value="1"/>
</dbReference>
<dbReference type="Gene3D" id="1.10.1280.10">
    <property type="entry name" value="Di-copper center containing domain from catechol oxidase"/>
    <property type="match status" value="2"/>
</dbReference>
<proteinExistence type="predicted"/>